<feature type="chain" id="PRO_5022934090" evidence="1">
    <location>
        <begin position="26"/>
        <end position="327"/>
    </location>
</feature>
<dbReference type="AlphaFoldDB" id="A0A5C6Q8Y6"/>
<comment type="caution">
    <text evidence="4">The sequence shown here is derived from an EMBL/GenBank/DDBJ whole genome shotgun (WGS) entry which is preliminary data.</text>
</comment>
<evidence type="ECO:0000313" key="3">
    <source>
        <dbReference type="EMBL" id="TWX56163.1"/>
    </source>
</evidence>
<organism evidence="4 6">
    <name type="scientific">Colwellia hornerae</name>
    <dbReference type="NCBI Taxonomy" id="89402"/>
    <lineage>
        <taxon>Bacteria</taxon>
        <taxon>Pseudomonadati</taxon>
        <taxon>Pseudomonadota</taxon>
        <taxon>Gammaproteobacteria</taxon>
        <taxon>Alteromonadales</taxon>
        <taxon>Colwelliaceae</taxon>
        <taxon>Colwellia</taxon>
    </lineage>
</organism>
<protein>
    <submittedName>
        <fullName evidence="4">Glycine/betaine ABC transporter substrate-binding protein</fullName>
    </submittedName>
</protein>
<evidence type="ECO:0000313" key="4">
    <source>
        <dbReference type="EMBL" id="TWX65007.1"/>
    </source>
</evidence>
<dbReference type="Proteomes" id="UP000321917">
    <property type="component" value="Unassembled WGS sequence"/>
</dbReference>
<dbReference type="GO" id="GO:0043190">
    <property type="term" value="C:ATP-binding cassette (ABC) transporter complex"/>
    <property type="evidence" value="ECO:0007669"/>
    <property type="project" value="InterPro"/>
</dbReference>
<reference evidence="4 6" key="1">
    <citation type="submission" date="2019-07" db="EMBL/GenBank/DDBJ databases">
        <title>Genomes of sea-ice associated Colwellia species.</title>
        <authorList>
            <person name="Bowman J.P."/>
        </authorList>
    </citation>
    <scope>NUCLEOTIDE SEQUENCE [LARGE SCALE GENOMIC DNA]</scope>
    <source>
        <strain evidence="3 5">ACAM 607</strain>
        <strain evidence="4 6">IC036</strain>
    </source>
</reference>
<dbReference type="RefSeq" id="WP_146800351.1">
    <property type="nucleotide sequence ID" value="NZ_VOLQ01000027.1"/>
</dbReference>
<dbReference type="GO" id="GO:0022857">
    <property type="term" value="F:transmembrane transporter activity"/>
    <property type="evidence" value="ECO:0007669"/>
    <property type="project" value="InterPro"/>
</dbReference>
<evidence type="ECO:0000313" key="5">
    <source>
        <dbReference type="Proteomes" id="UP000321525"/>
    </source>
</evidence>
<accession>A0A5C6Q8Y6</accession>
<dbReference type="Gene3D" id="3.40.190.100">
    <property type="entry name" value="Glycine betaine-binding periplasmic protein, domain 2"/>
    <property type="match status" value="1"/>
</dbReference>
<keyword evidence="5" id="KW-1185">Reference proteome</keyword>
<proteinExistence type="predicted"/>
<dbReference type="Proteomes" id="UP000321525">
    <property type="component" value="Unassembled WGS sequence"/>
</dbReference>
<dbReference type="OrthoDB" id="7805658at2"/>
<dbReference type="Gene3D" id="3.40.190.10">
    <property type="entry name" value="Periplasmic binding protein-like II"/>
    <property type="match status" value="1"/>
</dbReference>
<dbReference type="CDD" id="cd13643">
    <property type="entry name" value="PBP2_BCP_2"/>
    <property type="match status" value="1"/>
</dbReference>
<dbReference type="EMBL" id="VOLR01000024">
    <property type="protein sequence ID" value="TWX56163.1"/>
    <property type="molecule type" value="Genomic_DNA"/>
</dbReference>
<sequence>MYNKKKLMLLLFIICNLLTFTSSQAQTLRSDEPIKIVLNDWTSQLVLSHIAAELFEGMGYSVIFSKKTTGAQWGALQRGLAHVQMEVWQGTMEKMYTRMIDEGGIIDAGSHDATTREEWWFPDYVLDLCPGLPDWRALNSCAHLFETKETSPRGRYLGGPWEKPDGAKIRALDLNFKVVTANNSDELWEVLDKAIRNKQPIVLFNWTPNWIEAKYKGQFVEFPRYHSDCETKPEWGENKNFLHDCGNPTDGWLKKVAWHDMPIKWPCAFETLTKINFSNAMLAKLAYEVDVNKSTYQQAARQWLADNQLLWESWISPSCQITNKITG</sequence>
<evidence type="ECO:0000256" key="1">
    <source>
        <dbReference type="SAM" id="SignalP"/>
    </source>
</evidence>
<dbReference type="SUPFAM" id="SSF53850">
    <property type="entry name" value="Periplasmic binding protein-like II"/>
    <property type="match status" value="1"/>
</dbReference>
<feature type="signal peptide" evidence="1">
    <location>
        <begin position="1"/>
        <end position="25"/>
    </location>
</feature>
<gene>
    <name evidence="3" type="ORF">ESZ26_15400</name>
    <name evidence="4" type="ORF">ESZ27_13475</name>
</gene>
<evidence type="ECO:0000313" key="6">
    <source>
        <dbReference type="Proteomes" id="UP000321917"/>
    </source>
</evidence>
<name>A0A5C6Q8Y6_9GAMM</name>
<evidence type="ECO:0000259" key="2">
    <source>
        <dbReference type="Pfam" id="PF04069"/>
    </source>
</evidence>
<dbReference type="EMBL" id="VOLQ01000027">
    <property type="protein sequence ID" value="TWX65007.1"/>
    <property type="molecule type" value="Genomic_DNA"/>
</dbReference>
<keyword evidence="1" id="KW-0732">Signal</keyword>
<feature type="domain" description="ABC-type glycine betaine transport system substrate-binding" evidence="2">
    <location>
        <begin position="33"/>
        <end position="305"/>
    </location>
</feature>
<dbReference type="InterPro" id="IPR007210">
    <property type="entry name" value="ABC_Gly_betaine_transp_sub-bd"/>
</dbReference>
<dbReference type="Pfam" id="PF04069">
    <property type="entry name" value="OpuAC"/>
    <property type="match status" value="1"/>
</dbReference>